<evidence type="ECO:0000313" key="2">
    <source>
        <dbReference type="EMBL" id="KAF9507628.1"/>
    </source>
</evidence>
<dbReference type="Proteomes" id="UP000886523">
    <property type="component" value="Unassembled WGS sequence"/>
</dbReference>
<comment type="caution">
    <text evidence="2">The sequence shown here is derived from an EMBL/GenBank/DDBJ whole genome shotgun (WGS) entry which is preliminary data.</text>
</comment>
<accession>A0A9P6AKW2</accession>
<keyword evidence="1" id="KW-0732">Signal</keyword>
<keyword evidence="3" id="KW-1185">Reference proteome</keyword>
<dbReference type="OrthoDB" id="2576311at2759"/>
<sequence length="202" mass="21988">MFPLVLLVAAFTLSFSTTKAQTSDVTCSSGYDWARNSGWQTPCMVAAILEAVAACNPRGYTIHPLSPGNRYSGPTADPSTQNACICSTVMYELVSACGACQGASWIGWDAWSANCPSNLITISYYSQYIPDNTAIPAWAFYNPRFSGGSYDPVVARQIAGKFIYLLIVGLRPTWEVELISSNLDMQIILGRSGMSARHWSRT</sequence>
<organism evidence="2 3">
    <name type="scientific">Hydnum rufescens UP504</name>
    <dbReference type="NCBI Taxonomy" id="1448309"/>
    <lineage>
        <taxon>Eukaryota</taxon>
        <taxon>Fungi</taxon>
        <taxon>Dikarya</taxon>
        <taxon>Basidiomycota</taxon>
        <taxon>Agaricomycotina</taxon>
        <taxon>Agaricomycetes</taxon>
        <taxon>Cantharellales</taxon>
        <taxon>Hydnaceae</taxon>
        <taxon>Hydnum</taxon>
    </lineage>
</organism>
<dbReference type="EMBL" id="MU129076">
    <property type="protein sequence ID" value="KAF9507628.1"/>
    <property type="molecule type" value="Genomic_DNA"/>
</dbReference>
<feature type="signal peptide" evidence="1">
    <location>
        <begin position="1"/>
        <end position="20"/>
    </location>
</feature>
<gene>
    <name evidence="2" type="ORF">BS47DRAFT_288539</name>
</gene>
<protein>
    <submittedName>
        <fullName evidence="2">Uncharacterized protein</fullName>
    </submittedName>
</protein>
<evidence type="ECO:0000256" key="1">
    <source>
        <dbReference type="SAM" id="SignalP"/>
    </source>
</evidence>
<reference evidence="2" key="1">
    <citation type="journal article" date="2020" name="Nat. Commun.">
        <title>Large-scale genome sequencing of mycorrhizal fungi provides insights into the early evolution of symbiotic traits.</title>
        <authorList>
            <person name="Miyauchi S."/>
            <person name="Kiss E."/>
            <person name="Kuo A."/>
            <person name="Drula E."/>
            <person name="Kohler A."/>
            <person name="Sanchez-Garcia M."/>
            <person name="Morin E."/>
            <person name="Andreopoulos B."/>
            <person name="Barry K.W."/>
            <person name="Bonito G."/>
            <person name="Buee M."/>
            <person name="Carver A."/>
            <person name="Chen C."/>
            <person name="Cichocki N."/>
            <person name="Clum A."/>
            <person name="Culley D."/>
            <person name="Crous P.W."/>
            <person name="Fauchery L."/>
            <person name="Girlanda M."/>
            <person name="Hayes R.D."/>
            <person name="Keri Z."/>
            <person name="LaButti K."/>
            <person name="Lipzen A."/>
            <person name="Lombard V."/>
            <person name="Magnuson J."/>
            <person name="Maillard F."/>
            <person name="Murat C."/>
            <person name="Nolan M."/>
            <person name="Ohm R.A."/>
            <person name="Pangilinan J."/>
            <person name="Pereira M.F."/>
            <person name="Perotto S."/>
            <person name="Peter M."/>
            <person name="Pfister S."/>
            <person name="Riley R."/>
            <person name="Sitrit Y."/>
            <person name="Stielow J.B."/>
            <person name="Szollosi G."/>
            <person name="Zifcakova L."/>
            <person name="Stursova M."/>
            <person name="Spatafora J.W."/>
            <person name="Tedersoo L."/>
            <person name="Vaario L.M."/>
            <person name="Yamada A."/>
            <person name="Yan M."/>
            <person name="Wang P."/>
            <person name="Xu J."/>
            <person name="Bruns T."/>
            <person name="Baldrian P."/>
            <person name="Vilgalys R."/>
            <person name="Dunand C."/>
            <person name="Henrissat B."/>
            <person name="Grigoriev I.V."/>
            <person name="Hibbett D."/>
            <person name="Nagy L.G."/>
            <person name="Martin F.M."/>
        </authorList>
    </citation>
    <scope>NUCLEOTIDE SEQUENCE</scope>
    <source>
        <strain evidence="2">UP504</strain>
    </source>
</reference>
<feature type="chain" id="PRO_5040505385" evidence="1">
    <location>
        <begin position="21"/>
        <end position="202"/>
    </location>
</feature>
<name>A0A9P6AKW2_9AGAM</name>
<evidence type="ECO:0000313" key="3">
    <source>
        <dbReference type="Proteomes" id="UP000886523"/>
    </source>
</evidence>
<dbReference type="AlphaFoldDB" id="A0A9P6AKW2"/>
<proteinExistence type="predicted"/>